<organism evidence="3 4">
    <name type="scientific">Cetraspora pellucida</name>
    <dbReference type="NCBI Taxonomy" id="1433469"/>
    <lineage>
        <taxon>Eukaryota</taxon>
        <taxon>Fungi</taxon>
        <taxon>Fungi incertae sedis</taxon>
        <taxon>Mucoromycota</taxon>
        <taxon>Glomeromycotina</taxon>
        <taxon>Glomeromycetes</taxon>
        <taxon>Diversisporales</taxon>
        <taxon>Gigasporaceae</taxon>
        <taxon>Cetraspora</taxon>
    </lineage>
</organism>
<sequence length="113" mass="12998">MEPSAAAATLDENKLNTHDVTHRNVFGCEFVRTTSTGSQKRHKWTDLELHYLECGMEEFGTSWKDILKKYGKPHGPLRNRSAVNLKDKARNEKARRIRNGITLGSFELESFYN</sequence>
<name>A0A9N8W9R8_9GLOM</name>
<dbReference type="Proteomes" id="UP000789759">
    <property type="component" value="Unassembled WGS sequence"/>
</dbReference>
<accession>A0A9N8W9R8</accession>
<evidence type="ECO:0000256" key="1">
    <source>
        <dbReference type="ARBA" id="ARBA00023242"/>
    </source>
</evidence>
<feature type="domain" description="Myb-like" evidence="2">
    <location>
        <begin position="40"/>
        <end position="95"/>
    </location>
</feature>
<protein>
    <submittedName>
        <fullName evidence="3">14240_t:CDS:1</fullName>
    </submittedName>
</protein>
<dbReference type="InterPro" id="IPR009057">
    <property type="entry name" value="Homeodomain-like_sf"/>
</dbReference>
<keyword evidence="1" id="KW-0539">Nucleus</keyword>
<proteinExistence type="predicted"/>
<dbReference type="CDD" id="cd11660">
    <property type="entry name" value="SANT_TRF"/>
    <property type="match status" value="1"/>
</dbReference>
<dbReference type="InterPro" id="IPR052450">
    <property type="entry name" value="TRBD-Containing_Protein"/>
</dbReference>
<reference evidence="3" key="1">
    <citation type="submission" date="2021-06" db="EMBL/GenBank/DDBJ databases">
        <authorList>
            <person name="Kallberg Y."/>
            <person name="Tangrot J."/>
            <person name="Rosling A."/>
        </authorList>
    </citation>
    <scope>NUCLEOTIDE SEQUENCE</scope>
    <source>
        <strain evidence="3">FL966</strain>
    </source>
</reference>
<gene>
    <name evidence="3" type="ORF">CPELLU_LOCUS1281</name>
</gene>
<dbReference type="PANTHER" id="PTHR46734">
    <property type="entry name" value="TELOMERIC REPEAT-BINDING FACTOR 1 TERF1"/>
    <property type="match status" value="1"/>
</dbReference>
<dbReference type="EMBL" id="CAJVQA010000454">
    <property type="protein sequence ID" value="CAG8475649.1"/>
    <property type="molecule type" value="Genomic_DNA"/>
</dbReference>
<evidence type="ECO:0000259" key="2">
    <source>
        <dbReference type="SMART" id="SM00717"/>
    </source>
</evidence>
<dbReference type="AlphaFoldDB" id="A0A9N8W9R8"/>
<dbReference type="SMART" id="SM00717">
    <property type="entry name" value="SANT"/>
    <property type="match status" value="1"/>
</dbReference>
<evidence type="ECO:0000313" key="4">
    <source>
        <dbReference type="Proteomes" id="UP000789759"/>
    </source>
</evidence>
<evidence type="ECO:0000313" key="3">
    <source>
        <dbReference type="EMBL" id="CAG8475649.1"/>
    </source>
</evidence>
<dbReference type="SUPFAM" id="SSF46689">
    <property type="entry name" value="Homeodomain-like"/>
    <property type="match status" value="1"/>
</dbReference>
<keyword evidence="4" id="KW-1185">Reference proteome</keyword>
<dbReference type="InterPro" id="IPR001005">
    <property type="entry name" value="SANT/Myb"/>
</dbReference>
<dbReference type="PANTHER" id="PTHR46734:SF1">
    <property type="entry name" value="TELOMERIC REPEAT-BINDING FACTOR 1"/>
    <property type="match status" value="1"/>
</dbReference>
<dbReference type="Gene3D" id="1.10.10.60">
    <property type="entry name" value="Homeodomain-like"/>
    <property type="match status" value="1"/>
</dbReference>
<dbReference type="OrthoDB" id="3366990at2759"/>
<comment type="caution">
    <text evidence="3">The sequence shown here is derived from an EMBL/GenBank/DDBJ whole genome shotgun (WGS) entry which is preliminary data.</text>
</comment>